<reference evidence="1" key="2">
    <citation type="submission" date="2020-11" db="EMBL/GenBank/DDBJ databases">
        <authorList>
            <person name="McCartney M.A."/>
            <person name="Auch B."/>
            <person name="Kono T."/>
            <person name="Mallez S."/>
            <person name="Becker A."/>
            <person name="Gohl D.M."/>
            <person name="Silverstein K.A.T."/>
            <person name="Koren S."/>
            <person name="Bechman K.B."/>
            <person name="Herman A."/>
            <person name="Abrahante J.E."/>
            <person name="Garbe J."/>
        </authorList>
    </citation>
    <scope>NUCLEOTIDE SEQUENCE</scope>
    <source>
        <strain evidence="1">Duluth1</strain>
        <tissue evidence="1">Whole animal</tissue>
    </source>
</reference>
<organism evidence="1 2">
    <name type="scientific">Dreissena polymorpha</name>
    <name type="common">Zebra mussel</name>
    <name type="synonym">Mytilus polymorpha</name>
    <dbReference type="NCBI Taxonomy" id="45954"/>
    <lineage>
        <taxon>Eukaryota</taxon>
        <taxon>Metazoa</taxon>
        <taxon>Spiralia</taxon>
        <taxon>Lophotrochozoa</taxon>
        <taxon>Mollusca</taxon>
        <taxon>Bivalvia</taxon>
        <taxon>Autobranchia</taxon>
        <taxon>Heteroconchia</taxon>
        <taxon>Euheterodonta</taxon>
        <taxon>Imparidentia</taxon>
        <taxon>Neoheterodontei</taxon>
        <taxon>Myida</taxon>
        <taxon>Dreissenoidea</taxon>
        <taxon>Dreissenidae</taxon>
        <taxon>Dreissena</taxon>
    </lineage>
</organism>
<name>A0A9D4N2Y5_DREPO</name>
<proteinExistence type="predicted"/>
<evidence type="ECO:0000313" key="2">
    <source>
        <dbReference type="Proteomes" id="UP000828390"/>
    </source>
</evidence>
<dbReference type="Proteomes" id="UP000828390">
    <property type="component" value="Unassembled WGS sequence"/>
</dbReference>
<protein>
    <submittedName>
        <fullName evidence="1">Uncharacterized protein</fullName>
    </submittedName>
</protein>
<reference evidence="1" key="1">
    <citation type="journal article" date="2019" name="bioRxiv">
        <title>The Genome of the Zebra Mussel, Dreissena polymorpha: A Resource for Invasive Species Research.</title>
        <authorList>
            <person name="McCartney M.A."/>
            <person name="Auch B."/>
            <person name="Kono T."/>
            <person name="Mallez S."/>
            <person name="Zhang Y."/>
            <person name="Obille A."/>
            <person name="Becker A."/>
            <person name="Abrahante J.E."/>
            <person name="Garbe J."/>
            <person name="Badalamenti J.P."/>
            <person name="Herman A."/>
            <person name="Mangelson H."/>
            <person name="Liachko I."/>
            <person name="Sullivan S."/>
            <person name="Sone E.D."/>
            <person name="Koren S."/>
            <person name="Silverstein K.A.T."/>
            <person name="Beckman K.B."/>
            <person name="Gohl D.M."/>
        </authorList>
    </citation>
    <scope>NUCLEOTIDE SEQUENCE</scope>
    <source>
        <strain evidence="1">Duluth1</strain>
        <tissue evidence="1">Whole animal</tissue>
    </source>
</reference>
<gene>
    <name evidence="1" type="ORF">DPMN_010941</name>
</gene>
<evidence type="ECO:0000313" key="1">
    <source>
        <dbReference type="EMBL" id="KAH3886928.1"/>
    </source>
</evidence>
<accession>A0A9D4N2Y5</accession>
<dbReference type="EMBL" id="JAIWYP010000001">
    <property type="protein sequence ID" value="KAH3886928.1"/>
    <property type="molecule type" value="Genomic_DNA"/>
</dbReference>
<dbReference type="AlphaFoldDB" id="A0A9D4N2Y5"/>
<comment type="caution">
    <text evidence="1">The sequence shown here is derived from an EMBL/GenBank/DDBJ whole genome shotgun (WGS) entry which is preliminary data.</text>
</comment>
<sequence>MDLPKEEGKSDGVILPDVVPGQYPVLCIPCCPCFMCSPFNRCSLFLICFALLSPDFCQDHGVPLFLVCSAPQKCFCRSNPLTSKSSEFSACLTVSAADLFLLVRVTMLLRSSHLWSLLG</sequence>
<keyword evidence="2" id="KW-1185">Reference proteome</keyword>